<keyword evidence="2" id="KW-1185">Reference proteome</keyword>
<organism evidence="1 2">
    <name type="scientific">Dactylosporangium matsuzakiense</name>
    <dbReference type="NCBI Taxonomy" id="53360"/>
    <lineage>
        <taxon>Bacteria</taxon>
        <taxon>Bacillati</taxon>
        <taxon>Actinomycetota</taxon>
        <taxon>Actinomycetes</taxon>
        <taxon>Micromonosporales</taxon>
        <taxon>Micromonosporaceae</taxon>
        <taxon>Dactylosporangium</taxon>
    </lineage>
</organism>
<name>A0A9W6NR89_9ACTN</name>
<dbReference type="Proteomes" id="UP001143480">
    <property type="component" value="Unassembled WGS sequence"/>
</dbReference>
<protein>
    <submittedName>
        <fullName evidence="1">Uncharacterized protein</fullName>
    </submittedName>
</protein>
<dbReference type="EMBL" id="BSFP01000083">
    <property type="protein sequence ID" value="GLL06985.1"/>
    <property type="molecule type" value="Genomic_DNA"/>
</dbReference>
<accession>A0A9W6NR89</accession>
<evidence type="ECO:0000313" key="1">
    <source>
        <dbReference type="EMBL" id="GLL06985.1"/>
    </source>
</evidence>
<dbReference type="AlphaFoldDB" id="A0A9W6NR89"/>
<sequence length="69" mass="7367">MGLSSYRCESCERRVKEPLQKSILGRNVCAECVRATLLGAGVTVISGDPGAGAGVWSMLMRKLRRGGRA</sequence>
<reference evidence="1" key="1">
    <citation type="journal article" date="2014" name="Int. J. Syst. Evol. Microbiol.">
        <title>Complete genome sequence of Corynebacterium casei LMG S-19264T (=DSM 44701T), isolated from a smear-ripened cheese.</title>
        <authorList>
            <consortium name="US DOE Joint Genome Institute (JGI-PGF)"/>
            <person name="Walter F."/>
            <person name="Albersmeier A."/>
            <person name="Kalinowski J."/>
            <person name="Ruckert C."/>
        </authorList>
    </citation>
    <scope>NUCLEOTIDE SEQUENCE</scope>
    <source>
        <strain evidence="1">VKM Ac-1321</strain>
    </source>
</reference>
<comment type="caution">
    <text evidence="1">The sequence shown here is derived from an EMBL/GenBank/DDBJ whole genome shotgun (WGS) entry which is preliminary data.</text>
</comment>
<proteinExistence type="predicted"/>
<evidence type="ECO:0000313" key="2">
    <source>
        <dbReference type="Proteomes" id="UP001143480"/>
    </source>
</evidence>
<reference evidence="1" key="2">
    <citation type="submission" date="2023-01" db="EMBL/GenBank/DDBJ databases">
        <authorList>
            <person name="Sun Q."/>
            <person name="Evtushenko L."/>
        </authorList>
    </citation>
    <scope>NUCLEOTIDE SEQUENCE</scope>
    <source>
        <strain evidence="1">VKM Ac-1321</strain>
    </source>
</reference>
<dbReference type="RefSeq" id="WP_261959022.1">
    <property type="nucleotide sequence ID" value="NZ_BAAAXA010000001.1"/>
</dbReference>
<gene>
    <name evidence="1" type="ORF">GCM10017581_087360</name>
</gene>